<reference evidence="10" key="1">
    <citation type="submission" date="2023-02" db="EMBL/GenBank/DDBJ databases">
        <title>Genome of toxic invasive species Heracleum sosnowskyi carries increased number of genes despite the absence of recent whole-genome duplications.</title>
        <authorList>
            <person name="Schelkunov M."/>
            <person name="Shtratnikova V."/>
            <person name="Makarenko M."/>
            <person name="Klepikova A."/>
            <person name="Omelchenko D."/>
            <person name="Novikova G."/>
            <person name="Obukhova E."/>
            <person name="Bogdanov V."/>
            <person name="Penin A."/>
            <person name="Logacheva M."/>
        </authorList>
    </citation>
    <scope>NUCLEOTIDE SEQUENCE</scope>
    <source>
        <strain evidence="10">Hsosn_3</strain>
        <tissue evidence="10">Leaf</tissue>
    </source>
</reference>
<sequence length="547" mass="60567">MQRDKEIEMKTSIGDESIREEATLRQKYDRTSRGKEEDNDGDGGSYFYEKCPGCEIHKLKYSTPHIPLKHLIFVWVVTLCAALPISSLFSFVYFMIRDFHIAAREEDIGYYAGFLSKFLRSIYTGFVHSILSLLLTFVVLSGSSFMFGRALTSVLWGILADRYGRKPVIIFGMISVVIFNTLFGLSTSFWMAVSMRFLLGSLCGILGPMRAYASEVCRKEHQALGLSVISTSWGVGLVIGPAIGGYFAQPAEHYPSIFSEQSVFGRFPYFLPCLLISLFALPVSIISFWLPETLHIHHGNKSEHGNAADALEGVICKSDVDGVIRSKDRLPSSKQSLLRNWPLMSAIIVYCVFQLHDTAYAEVFSLWANSPRKYGGLSYTTADVGEVLAISGFGLLILQLFLYPVLERTFGPILVSRIGSVLTIPLLSCYPYIAMLSGTYLFVVLSCASVLMNVLMVSVSTGLFLLQNRAVSSEQRGAANGISMSALSLFKALGPACGGSFFSWAQKRQNTHFLPGDQMVFSILNSIEFIGLAMTFKQFLALPSDNH</sequence>
<name>A0AAD8N3M8_9APIA</name>
<feature type="transmembrane region" description="Helical" evidence="8">
    <location>
        <begin position="225"/>
        <end position="249"/>
    </location>
</feature>
<comment type="subcellular location">
    <subcellularLocation>
        <location evidence="1">Membrane</location>
        <topology evidence="1">Multi-pass membrane protein</topology>
    </subcellularLocation>
</comment>
<dbReference type="EMBL" id="JAUIZM010000003">
    <property type="protein sequence ID" value="KAK1393618.1"/>
    <property type="molecule type" value="Genomic_DNA"/>
</dbReference>
<dbReference type="PANTHER" id="PTHR23504">
    <property type="entry name" value="MAJOR FACILITATOR SUPERFAMILY DOMAIN-CONTAINING PROTEIN 10"/>
    <property type="match status" value="1"/>
</dbReference>
<dbReference type="GO" id="GO:0016020">
    <property type="term" value="C:membrane"/>
    <property type="evidence" value="ECO:0007669"/>
    <property type="project" value="UniProtKB-SubCell"/>
</dbReference>
<feature type="region of interest" description="Disordered" evidence="7">
    <location>
        <begin position="1"/>
        <end position="41"/>
    </location>
</feature>
<evidence type="ECO:0000256" key="6">
    <source>
        <dbReference type="ARBA" id="ARBA00044504"/>
    </source>
</evidence>
<dbReference type="AlphaFoldDB" id="A0AAD8N3M8"/>
<protein>
    <submittedName>
        <fullName evidence="10">Protein ZINC INDUCED FACILITATOR</fullName>
    </submittedName>
</protein>
<feature type="transmembrane region" description="Helical" evidence="8">
    <location>
        <begin position="72"/>
        <end position="96"/>
    </location>
</feature>
<dbReference type="InterPro" id="IPR001958">
    <property type="entry name" value="Tet-R_TetA/multi-R_MdtG-like"/>
</dbReference>
<dbReference type="InterPro" id="IPR020846">
    <property type="entry name" value="MFS_dom"/>
</dbReference>
<feature type="transmembrane region" description="Helical" evidence="8">
    <location>
        <begin position="439"/>
        <end position="466"/>
    </location>
</feature>
<evidence type="ECO:0000256" key="1">
    <source>
        <dbReference type="ARBA" id="ARBA00004141"/>
    </source>
</evidence>
<feature type="transmembrane region" description="Helical" evidence="8">
    <location>
        <begin position="413"/>
        <end position="433"/>
    </location>
</feature>
<evidence type="ECO:0000313" key="10">
    <source>
        <dbReference type="EMBL" id="KAK1393618.1"/>
    </source>
</evidence>
<evidence type="ECO:0000256" key="5">
    <source>
        <dbReference type="ARBA" id="ARBA00023136"/>
    </source>
</evidence>
<feature type="domain" description="Major facilitator superfamily (MFS) profile" evidence="9">
    <location>
        <begin position="70"/>
        <end position="543"/>
    </location>
</feature>
<feature type="transmembrane region" description="Helical" evidence="8">
    <location>
        <begin position="126"/>
        <end position="147"/>
    </location>
</feature>
<keyword evidence="5 8" id="KW-0472">Membrane</keyword>
<gene>
    <name evidence="10" type="ORF">POM88_012674</name>
</gene>
<dbReference type="PANTHER" id="PTHR23504:SF15">
    <property type="entry name" value="MAJOR FACILITATOR SUPERFAMILY (MFS) PROFILE DOMAIN-CONTAINING PROTEIN"/>
    <property type="match status" value="1"/>
</dbReference>
<feature type="transmembrane region" description="Helical" evidence="8">
    <location>
        <begin position="269"/>
        <end position="290"/>
    </location>
</feature>
<accession>A0AAD8N3M8</accession>
<comment type="caution">
    <text evidence="10">The sequence shown here is derived from an EMBL/GenBank/DDBJ whole genome shotgun (WGS) entry which is preliminary data.</text>
</comment>
<evidence type="ECO:0000256" key="4">
    <source>
        <dbReference type="ARBA" id="ARBA00022989"/>
    </source>
</evidence>
<dbReference type="InterPro" id="IPR036259">
    <property type="entry name" value="MFS_trans_sf"/>
</dbReference>
<keyword evidence="3 8" id="KW-0812">Transmembrane</keyword>
<evidence type="ECO:0000256" key="3">
    <source>
        <dbReference type="ARBA" id="ARBA00022692"/>
    </source>
</evidence>
<dbReference type="Proteomes" id="UP001237642">
    <property type="component" value="Unassembled WGS sequence"/>
</dbReference>
<dbReference type="Pfam" id="PF07690">
    <property type="entry name" value="MFS_1"/>
    <property type="match status" value="1"/>
</dbReference>
<proteinExistence type="inferred from homology"/>
<feature type="transmembrane region" description="Helical" evidence="8">
    <location>
        <begin position="387"/>
        <end position="406"/>
    </location>
</feature>
<evidence type="ECO:0000256" key="8">
    <source>
        <dbReference type="SAM" id="Phobius"/>
    </source>
</evidence>
<evidence type="ECO:0000256" key="2">
    <source>
        <dbReference type="ARBA" id="ARBA00022448"/>
    </source>
</evidence>
<feature type="compositionally biased region" description="Basic and acidic residues" evidence="7">
    <location>
        <begin position="16"/>
        <end position="36"/>
    </location>
</feature>
<feature type="transmembrane region" description="Helical" evidence="8">
    <location>
        <begin position="168"/>
        <end position="191"/>
    </location>
</feature>
<organism evidence="10 11">
    <name type="scientific">Heracleum sosnowskyi</name>
    <dbReference type="NCBI Taxonomy" id="360622"/>
    <lineage>
        <taxon>Eukaryota</taxon>
        <taxon>Viridiplantae</taxon>
        <taxon>Streptophyta</taxon>
        <taxon>Embryophyta</taxon>
        <taxon>Tracheophyta</taxon>
        <taxon>Spermatophyta</taxon>
        <taxon>Magnoliopsida</taxon>
        <taxon>eudicotyledons</taxon>
        <taxon>Gunneridae</taxon>
        <taxon>Pentapetalae</taxon>
        <taxon>asterids</taxon>
        <taxon>campanulids</taxon>
        <taxon>Apiales</taxon>
        <taxon>Apiaceae</taxon>
        <taxon>Apioideae</taxon>
        <taxon>apioid superclade</taxon>
        <taxon>Tordylieae</taxon>
        <taxon>Tordyliinae</taxon>
        <taxon>Heracleum</taxon>
    </lineage>
</organism>
<reference evidence="10" key="2">
    <citation type="submission" date="2023-05" db="EMBL/GenBank/DDBJ databases">
        <authorList>
            <person name="Schelkunov M.I."/>
        </authorList>
    </citation>
    <scope>NUCLEOTIDE SEQUENCE</scope>
    <source>
        <strain evidence="10">Hsosn_3</strain>
        <tissue evidence="10">Leaf</tissue>
    </source>
</reference>
<dbReference type="PRINTS" id="PR01035">
    <property type="entry name" value="TCRTETA"/>
</dbReference>
<evidence type="ECO:0000313" key="11">
    <source>
        <dbReference type="Proteomes" id="UP001237642"/>
    </source>
</evidence>
<dbReference type="SUPFAM" id="SSF103473">
    <property type="entry name" value="MFS general substrate transporter"/>
    <property type="match status" value="1"/>
</dbReference>
<dbReference type="PROSITE" id="PS50850">
    <property type="entry name" value="MFS"/>
    <property type="match status" value="1"/>
</dbReference>
<evidence type="ECO:0000259" key="9">
    <source>
        <dbReference type="PROSITE" id="PS50850"/>
    </source>
</evidence>
<keyword evidence="4 8" id="KW-1133">Transmembrane helix</keyword>
<dbReference type="CDD" id="cd17330">
    <property type="entry name" value="MFS_SLC46_TetA_like"/>
    <property type="match status" value="1"/>
</dbReference>
<feature type="transmembrane region" description="Helical" evidence="8">
    <location>
        <begin position="197"/>
        <end position="213"/>
    </location>
</feature>
<dbReference type="Gene3D" id="1.20.1250.20">
    <property type="entry name" value="MFS general substrate transporter like domains"/>
    <property type="match status" value="1"/>
</dbReference>
<dbReference type="InterPro" id="IPR011701">
    <property type="entry name" value="MFS"/>
</dbReference>
<keyword evidence="2" id="KW-0813">Transport</keyword>
<evidence type="ECO:0000256" key="7">
    <source>
        <dbReference type="SAM" id="MobiDB-lite"/>
    </source>
</evidence>
<comment type="similarity">
    <text evidence="6">Belongs to the major facilitator superfamily. Phosphate:H(+) symporter (TC 2.A.1.9) family.</text>
</comment>
<feature type="transmembrane region" description="Helical" evidence="8">
    <location>
        <begin position="337"/>
        <end position="356"/>
    </location>
</feature>
<dbReference type="GO" id="GO:0022857">
    <property type="term" value="F:transmembrane transporter activity"/>
    <property type="evidence" value="ECO:0007669"/>
    <property type="project" value="InterPro"/>
</dbReference>
<keyword evidence="11" id="KW-1185">Reference proteome</keyword>